<dbReference type="EMBL" id="DVML01000009">
    <property type="protein sequence ID" value="HIU22240.1"/>
    <property type="molecule type" value="Genomic_DNA"/>
</dbReference>
<keyword evidence="1" id="KW-1133">Transmembrane helix</keyword>
<sequence length="137" mass="15770">MSQKTYQRISKVLDWLVYMLGYTIVLIAVSVLFKKTVYIDNSLFGLWGFIAVIIIYILNKTIKPLIVWLTLPLTGLTLGLFYPFINVFILKIVEFILNGHFAIHGIWMAFIVAIFISVMNGLMDTLIIEPLIRRMKA</sequence>
<organism evidence="2 3">
    <name type="scientific">Candidatus Fimihabitans intestinipullorum</name>
    <dbReference type="NCBI Taxonomy" id="2840820"/>
    <lineage>
        <taxon>Bacteria</taxon>
        <taxon>Bacillati</taxon>
        <taxon>Mycoplasmatota</taxon>
        <taxon>Mycoplasmatota incertae sedis</taxon>
        <taxon>Candidatus Fimihabitans</taxon>
    </lineage>
</organism>
<dbReference type="Pfam" id="PF04020">
    <property type="entry name" value="Phage_holin_4_2"/>
    <property type="match status" value="1"/>
</dbReference>
<keyword evidence="1" id="KW-0472">Membrane</keyword>
<dbReference type="PANTHER" id="PTHR37309:SF1">
    <property type="entry name" value="SLR0284 PROTEIN"/>
    <property type="match status" value="1"/>
</dbReference>
<reference evidence="2" key="1">
    <citation type="submission" date="2020-10" db="EMBL/GenBank/DDBJ databases">
        <authorList>
            <person name="Gilroy R."/>
        </authorList>
    </citation>
    <scope>NUCLEOTIDE SEQUENCE</scope>
    <source>
        <strain evidence="2">CHK197-8231</strain>
    </source>
</reference>
<proteinExistence type="predicted"/>
<dbReference type="PANTHER" id="PTHR37309">
    <property type="entry name" value="SLR0284 PROTEIN"/>
    <property type="match status" value="1"/>
</dbReference>
<feature type="transmembrane region" description="Helical" evidence="1">
    <location>
        <begin position="105"/>
        <end position="128"/>
    </location>
</feature>
<evidence type="ECO:0000256" key="1">
    <source>
        <dbReference type="SAM" id="Phobius"/>
    </source>
</evidence>
<dbReference type="InterPro" id="IPR007165">
    <property type="entry name" value="Phage_holin_4_2"/>
</dbReference>
<gene>
    <name evidence="2" type="ORF">IAD49_01525</name>
</gene>
<keyword evidence="1" id="KW-0812">Transmembrane</keyword>
<accession>A0A9D1HVS1</accession>
<evidence type="ECO:0000313" key="2">
    <source>
        <dbReference type="EMBL" id="HIU22240.1"/>
    </source>
</evidence>
<feature type="transmembrane region" description="Helical" evidence="1">
    <location>
        <begin position="12"/>
        <end position="33"/>
    </location>
</feature>
<feature type="transmembrane region" description="Helical" evidence="1">
    <location>
        <begin position="65"/>
        <end position="85"/>
    </location>
</feature>
<dbReference type="AlphaFoldDB" id="A0A9D1HVS1"/>
<reference evidence="2" key="2">
    <citation type="journal article" date="2021" name="PeerJ">
        <title>Extensive microbial diversity within the chicken gut microbiome revealed by metagenomics and culture.</title>
        <authorList>
            <person name="Gilroy R."/>
            <person name="Ravi A."/>
            <person name="Getino M."/>
            <person name="Pursley I."/>
            <person name="Horton D.L."/>
            <person name="Alikhan N.F."/>
            <person name="Baker D."/>
            <person name="Gharbi K."/>
            <person name="Hall N."/>
            <person name="Watson M."/>
            <person name="Adriaenssens E.M."/>
            <person name="Foster-Nyarko E."/>
            <person name="Jarju S."/>
            <person name="Secka A."/>
            <person name="Antonio M."/>
            <person name="Oren A."/>
            <person name="Chaudhuri R.R."/>
            <person name="La Ragione R."/>
            <person name="Hildebrand F."/>
            <person name="Pallen M.J."/>
        </authorList>
    </citation>
    <scope>NUCLEOTIDE SEQUENCE</scope>
    <source>
        <strain evidence="2">CHK197-8231</strain>
    </source>
</reference>
<protein>
    <submittedName>
        <fullName evidence="2">Phage holin family protein</fullName>
    </submittedName>
</protein>
<comment type="caution">
    <text evidence="2">The sequence shown here is derived from an EMBL/GenBank/DDBJ whole genome shotgun (WGS) entry which is preliminary data.</text>
</comment>
<name>A0A9D1HVS1_9BACT</name>
<evidence type="ECO:0000313" key="3">
    <source>
        <dbReference type="Proteomes" id="UP000824087"/>
    </source>
</evidence>
<feature type="transmembrane region" description="Helical" evidence="1">
    <location>
        <begin position="39"/>
        <end position="58"/>
    </location>
</feature>
<dbReference type="Proteomes" id="UP000824087">
    <property type="component" value="Unassembled WGS sequence"/>
</dbReference>